<evidence type="ECO:0000259" key="1">
    <source>
        <dbReference type="PROSITE" id="PS50181"/>
    </source>
</evidence>
<dbReference type="Gramene" id="HORVU.MOREX.r3.2HG0106580.1">
    <property type="protein sequence ID" value="HORVU.MOREX.r3.2HG0106580.1.CDS1"/>
    <property type="gene ID" value="HORVU.MOREX.r3.2HG0106580"/>
</dbReference>
<reference evidence="2" key="3">
    <citation type="submission" date="2022-01" db="UniProtKB">
        <authorList>
            <consortium name="EnsemblPlants"/>
        </authorList>
    </citation>
    <scope>IDENTIFICATION</scope>
    <source>
        <strain evidence="2">subsp. vulgare</strain>
    </source>
</reference>
<dbReference type="AlphaFoldDB" id="A0A8I6WKC7"/>
<dbReference type="InterPro" id="IPR001810">
    <property type="entry name" value="F-box_dom"/>
</dbReference>
<dbReference type="Gramene" id="HORVU.MOREX.r2.2HG0087410.1">
    <property type="protein sequence ID" value="HORVU.MOREX.r2.2HG0087410.1.CDS.1"/>
    <property type="gene ID" value="HORVU.MOREX.r2.2HG0087410"/>
</dbReference>
<dbReference type="PANTHER" id="PTHR31900:SF30">
    <property type="entry name" value="SUPERFAMILY PROTEIN, PUTATIVE-RELATED"/>
    <property type="match status" value="1"/>
</dbReference>
<evidence type="ECO:0000313" key="3">
    <source>
        <dbReference type="Proteomes" id="UP000011116"/>
    </source>
</evidence>
<organism evidence="2 3">
    <name type="scientific">Hordeum vulgare subsp. vulgare</name>
    <name type="common">Domesticated barley</name>
    <dbReference type="NCBI Taxonomy" id="112509"/>
    <lineage>
        <taxon>Eukaryota</taxon>
        <taxon>Viridiplantae</taxon>
        <taxon>Streptophyta</taxon>
        <taxon>Embryophyta</taxon>
        <taxon>Tracheophyta</taxon>
        <taxon>Spermatophyta</taxon>
        <taxon>Magnoliopsida</taxon>
        <taxon>Liliopsida</taxon>
        <taxon>Poales</taxon>
        <taxon>Poaceae</taxon>
        <taxon>BOP clade</taxon>
        <taxon>Pooideae</taxon>
        <taxon>Triticodae</taxon>
        <taxon>Triticeae</taxon>
        <taxon>Hordeinae</taxon>
        <taxon>Hordeum</taxon>
    </lineage>
</organism>
<keyword evidence="3" id="KW-1185">Reference proteome</keyword>
<dbReference type="PROSITE" id="PS50181">
    <property type="entry name" value="FBOX"/>
    <property type="match status" value="1"/>
</dbReference>
<reference evidence="2" key="2">
    <citation type="submission" date="2020-10" db="EMBL/GenBank/DDBJ databases">
        <authorList>
            <person name="Scholz U."/>
            <person name="Mascher M."/>
            <person name="Fiebig A."/>
        </authorList>
    </citation>
    <scope>NUCLEOTIDE SEQUENCE [LARGE SCALE GENOMIC DNA]</scope>
    <source>
        <strain evidence="2">cv. Morex</strain>
    </source>
</reference>
<dbReference type="Pfam" id="PF24758">
    <property type="entry name" value="LRR_At5g56370"/>
    <property type="match status" value="1"/>
</dbReference>
<sequence length="489" mass="54457">MAMSCLGGDRLSALPDTALLRVLSHLSSKEVARACALSRRWRHLSAAVPVVDLVDPRTETGRRGGDLAVCFDMLVTSVIISKDPTTPIRALRLVALDAPVHLLDQWVRIASSSGAEEVDVDLRYPYLSRRKLCPYGSKKASADFDAVERGQYAKTPPQLFRCGTLLRLRLANWTLDLPSGFAVAASLDTLCLKRIMATNGVIQQLLSGCSRLADLTLEECPGVKKITVPSECLRSFAMLCCHKATRVKLRTRRLRSLRYKGGLPRDNWLLYLEGYEEVAAVTIDICEDLTTKSPKEVAHLMKLIGRCKNLTCLHLALRPSMAYYCNEIMAVLSGLRELRQLVLKGFMAADHAVLSVAVLLVNARNLEVLSLFPAVPPKPMEKKTFVDSDEEEEPENCAIVEETVDYEWTNKNLRRMNIPCLGHSLRRISIEMYSGSAFDKMLAEFLLNKAATLEEFSVTLSAQVSAQKEEIAMEFKSWLYNPSATVTCE</sequence>
<dbReference type="Gene3D" id="3.80.10.10">
    <property type="entry name" value="Ribonuclease Inhibitor"/>
    <property type="match status" value="1"/>
</dbReference>
<dbReference type="Pfam" id="PF00646">
    <property type="entry name" value="F-box"/>
    <property type="match status" value="1"/>
</dbReference>
<dbReference type="InterPro" id="IPR050232">
    <property type="entry name" value="FBL13/AtMIF1-like"/>
</dbReference>
<dbReference type="Proteomes" id="UP000011116">
    <property type="component" value="Chromosome 2H"/>
</dbReference>
<dbReference type="InterPro" id="IPR055411">
    <property type="entry name" value="LRR_FXL15/At3g58940/PEG3-like"/>
</dbReference>
<dbReference type="SUPFAM" id="SSF52047">
    <property type="entry name" value="RNI-like"/>
    <property type="match status" value="1"/>
</dbReference>
<reference evidence="3" key="1">
    <citation type="journal article" date="2012" name="Nature">
        <title>A physical, genetic and functional sequence assembly of the barley genome.</title>
        <authorList>
            <consortium name="The International Barley Genome Sequencing Consortium"/>
            <person name="Mayer K.F."/>
            <person name="Waugh R."/>
            <person name="Brown J.W."/>
            <person name="Schulman A."/>
            <person name="Langridge P."/>
            <person name="Platzer M."/>
            <person name="Fincher G.B."/>
            <person name="Muehlbauer G.J."/>
            <person name="Sato K."/>
            <person name="Close T.J."/>
            <person name="Wise R.P."/>
            <person name="Stein N."/>
        </authorList>
    </citation>
    <scope>NUCLEOTIDE SEQUENCE [LARGE SCALE GENOMIC DNA]</scope>
    <source>
        <strain evidence="3">cv. Morex</strain>
    </source>
</reference>
<dbReference type="InterPro" id="IPR036047">
    <property type="entry name" value="F-box-like_dom_sf"/>
</dbReference>
<dbReference type="PANTHER" id="PTHR31900">
    <property type="entry name" value="F-BOX/RNI SUPERFAMILY PROTEIN-RELATED"/>
    <property type="match status" value="1"/>
</dbReference>
<dbReference type="SUPFAM" id="SSF81383">
    <property type="entry name" value="F-box domain"/>
    <property type="match status" value="1"/>
</dbReference>
<proteinExistence type="predicted"/>
<feature type="domain" description="F-box" evidence="1">
    <location>
        <begin position="8"/>
        <end position="44"/>
    </location>
</feature>
<evidence type="ECO:0000313" key="2">
    <source>
        <dbReference type="EnsemblPlants" id="HORVU.MOREX.r3.2HG0106580.1.CDS1"/>
    </source>
</evidence>
<accession>A0A8I6WKC7</accession>
<dbReference type="EnsemblPlants" id="HORVU.MOREX.r3.2HG0106580.1">
    <property type="protein sequence ID" value="HORVU.MOREX.r3.2HG0106580.1.CDS1"/>
    <property type="gene ID" value="HORVU.MOREX.r3.2HG0106580"/>
</dbReference>
<dbReference type="Gene3D" id="1.20.1280.50">
    <property type="match status" value="1"/>
</dbReference>
<name>A0A8I6WKC7_HORVV</name>
<dbReference type="InterPro" id="IPR032675">
    <property type="entry name" value="LRR_dom_sf"/>
</dbReference>
<protein>
    <recommendedName>
        <fullName evidence="1">F-box domain-containing protein</fullName>
    </recommendedName>
</protein>